<evidence type="ECO:0000313" key="2">
    <source>
        <dbReference type="EMBL" id="EPS67925.1"/>
    </source>
</evidence>
<feature type="compositionally biased region" description="Low complexity" evidence="1">
    <location>
        <begin position="373"/>
        <end position="383"/>
    </location>
</feature>
<feature type="region of interest" description="Disordered" evidence="1">
    <location>
        <begin position="369"/>
        <end position="398"/>
    </location>
</feature>
<evidence type="ECO:0008006" key="4">
    <source>
        <dbReference type="Google" id="ProtNLM"/>
    </source>
</evidence>
<sequence length="398" mass="43863">MEVATTLASKWLQMKPQSLNRRNRFLPHCCYPSSSTATDEQNSSKSSIGLIFDLGPGNSWDGFEIGSPVVKRQIKRDGEERWCMWYHGRSGGDADSIGLAVSSDGVHWERGTQGVRSNADDDAGLVMSSSEDWWAFDTHGIRPSEVVVMPTTKSNASVFWLYYTGYYLSMESRKSLPGLAISQDGRNWARIEGGHHTGALLDAPHQRDAMFIASPHVVFHGPGDLRMYYHSLDVETGHPAIGIARSRDGMKWTVEEAGRKILGSGEKGAFDESGAINPRVVREDPRDGGGGGYLMAYEGVDSRGRSSIGMSGSRDGLREWRRLVHHPILEPSSNGWDSEGVGSPYLVQMDEHEWRLYYTGIGKDGRTGIGLASSSSSSSSQSSGEERVHNFQRWTGRD</sequence>
<dbReference type="OrthoDB" id="3510at2759"/>
<dbReference type="AlphaFoldDB" id="S8CMI5"/>
<name>S8CMI5_9LAMI</name>
<dbReference type="Gene3D" id="2.115.10.20">
    <property type="entry name" value="Glycosyl hydrolase domain, family 43"/>
    <property type="match status" value="2"/>
</dbReference>
<dbReference type="PANTHER" id="PTHR35279">
    <property type="match status" value="1"/>
</dbReference>
<dbReference type="SUPFAM" id="SSF75005">
    <property type="entry name" value="Arabinanase/levansucrase/invertase"/>
    <property type="match status" value="2"/>
</dbReference>
<accession>S8CMI5</accession>
<proteinExistence type="predicted"/>
<evidence type="ECO:0000313" key="3">
    <source>
        <dbReference type="Proteomes" id="UP000015453"/>
    </source>
</evidence>
<comment type="caution">
    <text evidence="2">The sequence shown here is derived from an EMBL/GenBank/DDBJ whole genome shotgun (WGS) entry which is preliminary data.</text>
</comment>
<protein>
    <recommendedName>
        <fullName evidence="4">Glycosyl hydrolase family 32 N-terminal domain-containing protein</fullName>
    </recommendedName>
</protein>
<gene>
    <name evidence="2" type="ORF">M569_06850</name>
</gene>
<dbReference type="EMBL" id="AUSU01002856">
    <property type="protein sequence ID" value="EPS67925.1"/>
    <property type="molecule type" value="Genomic_DNA"/>
</dbReference>
<feature type="compositionally biased region" description="Basic and acidic residues" evidence="1">
    <location>
        <begin position="384"/>
        <end position="398"/>
    </location>
</feature>
<keyword evidence="3" id="KW-1185">Reference proteome</keyword>
<dbReference type="PANTHER" id="PTHR35279:SF1">
    <property type="entry name" value="ARABINANASE_LEVANSUCRASE_INVERTASE"/>
    <property type="match status" value="1"/>
</dbReference>
<dbReference type="InterPro" id="IPR023296">
    <property type="entry name" value="Glyco_hydro_beta-prop_sf"/>
</dbReference>
<reference evidence="2 3" key="1">
    <citation type="journal article" date="2013" name="BMC Genomics">
        <title>The miniature genome of a carnivorous plant Genlisea aurea contains a low number of genes and short non-coding sequences.</title>
        <authorList>
            <person name="Leushkin E.V."/>
            <person name="Sutormin R.A."/>
            <person name="Nabieva E.R."/>
            <person name="Penin A.A."/>
            <person name="Kondrashov A.S."/>
            <person name="Logacheva M.D."/>
        </authorList>
    </citation>
    <scope>NUCLEOTIDE SEQUENCE [LARGE SCALE GENOMIC DNA]</scope>
</reference>
<dbReference type="Proteomes" id="UP000015453">
    <property type="component" value="Unassembled WGS sequence"/>
</dbReference>
<evidence type="ECO:0000256" key="1">
    <source>
        <dbReference type="SAM" id="MobiDB-lite"/>
    </source>
</evidence>
<organism evidence="2 3">
    <name type="scientific">Genlisea aurea</name>
    <dbReference type="NCBI Taxonomy" id="192259"/>
    <lineage>
        <taxon>Eukaryota</taxon>
        <taxon>Viridiplantae</taxon>
        <taxon>Streptophyta</taxon>
        <taxon>Embryophyta</taxon>
        <taxon>Tracheophyta</taxon>
        <taxon>Spermatophyta</taxon>
        <taxon>Magnoliopsida</taxon>
        <taxon>eudicotyledons</taxon>
        <taxon>Gunneridae</taxon>
        <taxon>Pentapetalae</taxon>
        <taxon>asterids</taxon>
        <taxon>lamiids</taxon>
        <taxon>Lamiales</taxon>
        <taxon>Lentibulariaceae</taxon>
        <taxon>Genlisea</taxon>
    </lineage>
</organism>